<dbReference type="Proteomes" id="UP000669179">
    <property type="component" value="Unassembled WGS sequence"/>
</dbReference>
<dbReference type="Gene3D" id="3.10.450.50">
    <property type="match status" value="1"/>
</dbReference>
<dbReference type="SUPFAM" id="SSF54427">
    <property type="entry name" value="NTF2-like"/>
    <property type="match status" value="1"/>
</dbReference>
<accession>A0A939T7F7</accession>
<name>A0A939T7F7_9ACTN</name>
<dbReference type="AlphaFoldDB" id="A0A939T7F7"/>
<evidence type="ECO:0000313" key="3">
    <source>
        <dbReference type="Proteomes" id="UP000669179"/>
    </source>
</evidence>
<reference evidence="2" key="1">
    <citation type="submission" date="2021-03" db="EMBL/GenBank/DDBJ databases">
        <authorList>
            <person name="Kanchanasin P."/>
            <person name="Saeng-In P."/>
            <person name="Phongsopitanun W."/>
            <person name="Yuki M."/>
            <person name="Kudo T."/>
            <person name="Ohkuma M."/>
            <person name="Tanasupawat S."/>
        </authorList>
    </citation>
    <scope>NUCLEOTIDE SEQUENCE</scope>
    <source>
        <strain evidence="2">GKU 128</strain>
    </source>
</reference>
<protein>
    <submittedName>
        <fullName evidence="2">Nuclear transport factor 2 family protein</fullName>
    </submittedName>
</protein>
<sequence>MMSMQEISDRFEIGEVLARYALAVDTGRWSLLDSVFTPNAVLDYTSSGGAKGSLNELKAWLSEILPTWPGRQHLLGAMMIAFDGDEAGVTVSYTDTLAPSRDAIKADAPGLVRGGGWYHHRMVRTPAGWRSRDVVLEQLWRTMQ</sequence>
<organism evidence="2 3">
    <name type="scientific">Actinomadura barringtoniae</name>
    <dbReference type="NCBI Taxonomy" id="1427535"/>
    <lineage>
        <taxon>Bacteria</taxon>
        <taxon>Bacillati</taxon>
        <taxon>Actinomycetota</taxon>
        <taxon>Actinomycetes</taxon>
        <taxon>Streptosporangiales</taxon>
        <taxon>Thermomonosporaceae</taxon>
        <taxon>Actinomadura</taxon>
    </lineage>
</organism>
<dbReference type="InterPro" id="IPR032710">
    <property type="entry name" value="NTF2-like_dom_sf"/>
</dbReference>
<dbReference type="RefSeq" id="WP_208261076.1">
    <property type="nucleotide sequence ID" value="NZ_JAGEOJ010000018.1"/>
</dbReference>
<keyword evidence="3" id="KW-1185">Reference proteome</keyword>
<dbReference type="InterPro" id="IPR037401">
    <property type="entry name" value="SnoaL-like"/>
</dbReference>
<comment type="caution">
    <text evidence="2">The sequence shown here is derived from an EMBL/GenBank/DDBJ whole genome shotgun (WGS) entry which is preliminary data.</text>
</comment>
<dbReference type="EMBL" id="JAGEOJ010000018">
    <property type="protein sequence ID" value="MBO2453068.1"/>
    <property type="molecule type" value="Genomic_DNA"/>
</dbReference>
<evidence type="ECO:0000259" key="1">
    <source>
        <dbReference type="Pfam" id="PF13577"/>
    </source>
</evidence>
<feature type="domain" description="SnoaL-like" evidence="1">
    <location>
        <begin position="5"/>
        <end position="131"/>
    </location>
</feature>
<proteinExistence type="predicted"/>
<dbReference type="Pfam" id="PF13577">
    <property type="entry name" value="SnoaL_4"/>
    <property type="match status" value="1"/>
</dbReference>
<evidence type="ECO:0000313" key="2">
    <source>
        <dbReference type="EMBL" id="MBO2453068.1"/>
    </source>
</evidence>
<gene>
    <name evidence="2" type="ORF">J4573_38660</name>
</gene>